<dbReference type="InterPro" id="IPR002488">
    <property type="entry name" value="Gemini_C4"/>
</dbReference>
<proteinExistence type="inferred from homology"/>
<sequence length="85" mass="9782">MGNFISICLFRMRGKSSSITPVISIYEMEVPVASATQIFRELNQAPTSSPISRRTEITSTGVNFRSMHDLHEEVNRRLMMHVQRR</sequence>
<evidence type="ECO:0000313" key="3">
    <source>
        <dbReference type="EMBL" id="ALR86770.1"/>
    </source>
</evidence>
<evidence type="ECO:0000256" key="2">
    <source>
        <dbReference type="ARBA" id="ARBA00022581"/>
    </source>
</evidence>
<keyword evidence="2" id="KW-0945">Host-virus interaction</keyword>
<dbReference type="EMBL" id="KT388069">
    <property type="protein sequence ID" value="ALR86770.1"/>
    <property type="molecule type" value="Genomic_DNA"/>
</dbReference>
<evidence type="ECO:0000256" key="1">
    <source>
        <dbReference type="ARBA" id="ARBA00008996"/>
    </source>
</evidence>
<protein>
    <submittedName>
        <fullName evidence="3">C4</fullName>
    </submittedName>
</protein>
<dbReference type="Pfam" id="PF01492">
    <property type="entry name" value="Gemini_C4"/>
    <property type="match status" value="1"/>
</dbReference>
<organism evidence="3">
    <name type="scientific">Turnip curly top virus</name>
    <dbReference type="NCBI Taxonomy" id="859650"/>
    <lineage>
        <taxon>Viruses</taxon>
        <taxon>Monodnaviria</taxon>
        <taxon>Shotokuvirae</taxon>
        <taxon>Cressdnaviricota</taxon>
        <taxon>Repensiviricetes</taxon>
        <taxon>Geplafuvirales</taxon>
        <taxon>Geminiviridae</taxon>
        <taxon>Turncurtovirus</taxon>
        <taxon>Turncurtovirus brassicae</taxon>
    </lineage>
</organism>
<reference evidence="3" key="1">
    <citation type="journal article" date="2016" name="Arch. Virol.">
        <title>Molecular diversity of turncurtoviruses in Iran.</title>
        <authorList>
            <person name="Kamali M."/>
            <person name="Heydarnejad J."/>
            <person name="Massumi H."/>
            <person name="Kvarnheden A."/>
            <person name="Kraberger S."/>
            <person name="Varsani A."/>
        </authorList>
    </citation>
    <scope>NUCLEOTIDE SEQUENCE</scope>
    <source>
        <strain evidence="3">IR:Zaf:Z2-26:Let:12</strain>
    </source>
</reference>
<comment type="similarity">
    <text evidence="1">Belongs to the geminiviridae protein AC4/C4 family.</text>
</comment>
<accession>A0A0S3JNJ5</accession>
<name>A0A0S3JNJ5_9GEMI</name>